<keyword evidence="10" id="KW-0547">Nucleotide-binding</keyword>
<dbReference type="EMBL" id="BMKL01000001">
    <property type="protein sequence ID" value="GGE00403.1"/>
    <property type="molecule type" value="Genomic_DNA"/>
</dbReference>
<keyword evidence="14 18" id="KW-1133">Transmembrane helix</keyword>
<dbReference type="SUPFAM" id="SSF81653">
    <property type="entry name" value="Calcium ATPase, transduction domain A"/>
    <property type="match status" value="1"/>
</dbReference>
<feature type="transmembrane region" description="Helical" evidence="18">
    <location>
        <begin position="270"/>
        <end position="295"/>
    </location>
</feature>
<dbReference type="NCBIfam" id="TIGR01494">
    <property type="entry name" value="ATPase_P-type"/>
    <property type="match status" value="2"/>
</dbReference>
<dbReference type="InterPro" id="IPR008250">
    <property type="entry name" value="ATPase_P-typ_transduc_dom_A_sf"/>
</dbReference>
<evidence type="ECO:0000256" key="17">
    <source>
        <dbReference type="ARBA" id="ARBA00047295"/>
    </source>
</evidence>
<feature type="transmembrane region" description="Helical" evidence="18">
    <location>
        <begin position="748"/>
        <end position="770"/>
    </location>
</feature>
<evidence type="ECO:0000256" key="3">
    <source>
        <dbReference type="ARBA" id="ARBA00008746"/>
    </source>
</evidence>
<evidence type="ECO:0000256" key="16">
    <source>
        <dbReference type="ARBA" id="ARBA00029806"/>
    </source>
</evidence>
<dbReference type="SMART" id="SM00831">
    <property type="entry name" value="Cation_ATPase_N"/>
    <property type="match status" value="1"/>
</dbReference>
<feature type="transmembrane region" description="Helical" evidence="18">
    <location>
        <begin position="57"/>
        <end position="75"/>
    </location>
</feature>
<dbReference type="Pfam" id="PF00702">
    <property type="entry name" value="Hydrolase"/>
    <property type="match status" value="1"/>
</dbReference>
<dbReference type="Proteomes" id="UP000619041">
    <property type="component" value="Unassembled WGS sequence"/>
</dbReference>
<evidence type="ECO:0000256" key="12">
    <source>
        <dbReference type="ARBA" id="ARBA00022842"/>
    </source>
</evidence>
<dbReference type="Pfam" id="PF00689">
    <property type="entry name" value="Cation_ATPase_C"/>
    <property type="match status" value="1"/>
</dbReference>
<dbReference type="InterPro" id="IPR023298">
    <property type="entry name" value="ATPase_P-typ_TM_dom_sf"/>
</dbReference>
<reference evidence="21" key="1">
    <citation type="journal article" date="2019" name="Int. J. Syst. Evol. Microbiol.">
        <title>The Global Catalogue of Microorganisms (GCM) 10K type strain sequencing project: providing services to taxonomists for standard genome sequencing and annotation.</title>
        <authorList>
            <consortium name="The Broad Institute Genomics Platform"/>
            <consortium name="The Broad Institute Genome Sequencing Center for Infectious Disease"/>
            <person name="Wu L."/>
            <person name="Ma J."/>
        </authorList>
    </citation>
    <scope>NUCLEOTIDE SEQUENCE [LARGE SCALE GENOMIC DNA]</scope>
    <source>
        <strain evidence="21">CGMCC 1.15959</strain>
    </source>
</reference>
<dbReference type="InterPro" id="IPR004014">
    <property type="entry name" value="ATPase_P-typ_cation-transptr_N"/>
</dbReference>
<dbReference type="InterPro" id="IPR036412">
    <property type="entry name" value="HAD-like_sf"/>
</dbReference>
<comment type="caution">
    <text evidence="20">The sequence shown here is derived from an EMBL/GenBank/DDBJ whole genome shotgun (WGS) entry which is preliminary data.</text>
</comment>
<evidence type="ECO:0000259" key="19">
    <source>
        <dbReference type="SMART" id="SM00831"/>
    </source>
</evidence>
<sequence length="847" mass="90898">MIQPFWSLSASDALAAAGSSPEGLHHAVAAARLERDGPNSVEETGRQSAIKLLLRQFESPLALILVFGAAISLVLRQGLDATIILTIVGGSALLSFTQEFRATKAVAALKDRLALKARVVRAGTTVDIPARDLVAGDIVLLSAGNLVPADGLLLDARDCMVTEAVLTGESVPVEKRPGIAAADAPVAARPNALFTGSSLRSGSARMLVFLTGKKTQFGRIAAEVGAADGVTEFERGVRKFGVMLMRVMILIVLAVLTINQMLGRPVVDSLLFSVALAVGLSPELLPAIISVTLAAGARHLAAGGVIVRRLDAIENLGSMDVLCTDKTGTLTLGVARLDSAIDLEGAPSAEVLRDAFLNSSFESGMANPLDDAIVAAGTSAGVAIGSSRKRDEIPYDFERRRLSILVEEGEGEARRRIITKGAFAEVMAICDRYRAGQEDQALTAESRARIERQFREKSEAGFRVLALANRPDIEGERINRDEEAGMVLLGLLLFLDPPKPGIAQTIAELAKLGIGIKIISGDNRHVTAHVASGIGIDPEAILTGDQLSRMSNDALRHRVGATAIFAEIDPQQKERIIRALQEAGHAVGYMGDGINDAPALRLADVGISVDTAVDVARESADIVLLRRDLDVLRKGVLDGRRTFANTLKYIAITTSANFGNMISMALATPLLPFLPLLPKQILLNNFLSDIPSITISTDNVDREHLRVPQRWSVRSIQRFMIVFGCVSSLFDLLTFVILRSLFHTDAGLFQTMWFVISLQTELVVVLILRTQRSCFRSLPSKILLWTTAVLMGVGLAVPFVPGFDALFGFARPSLLLLACAVAIVAGYAAATEVTKRVYYQHVDRLRR</sequence>
<evidence type="ECO:0000313" key="20">
    <source>
        <dbReference type="EMBL" id="GGE00403.1"/>
    </source>
</evidence>
<feature type="transmembrane region" description="Helical" evidence="18">
    <location>
        <begin position="81"/>
        <end position="97"/>
    </location>
</feature>
<dbReference type="Gene3D" id="2.70.150.10">
    <property type="entry name" value="Calcium-transporting ATPase, cytoplasmic transduction domain A"/>
    <property type="match status" value="1"/>
</dbReference>
<keyword evidence="8" id="KW-0597">Phosphoprotein</keyword>
<dbReference type="Gene3D" id="3.40.1110.10">
    <property type="entry name" value="Calcium-transporting ATPase, cytoplasmic domain N"/>
    <property type="match status" value="1"/>
</dbReference>
<keyword evidence="7" id="KW-0997">Cell inner membrane</keyword>
<evidence type="ECO:0000256" key="2">
    <source>
        <dbReference type="ARBA" id="ARBA00004429"/>
    </source>
</evidence>
<dbReference type="NCBIfam" id="TIGR01524">
    <property type="entry name" value="ATPase-IIIB_Mg"/>
    <property type="match status" value="1"/>
</dbReference>
<dbReference type="PANTHER" id="PTHR42861">
    <property type="entry name" value="CALCIUM-TRANSPORTING ATPASE"/>
    <property type="match status" value="1"/>
</dbReference>
<evidence type="ECO:0000256" key="14">
    <source>
        <dbReference type="ARBA" id="ARBA00022989"/>
    </source>
</evidence>
<keyword evidence="21" id="KW-1185">Reference proteome</keyword>
<comment type="similarity">
    <text evidence="3">Belongs to the cation transport ATPase (P-type) (TC 3.A.3) family. Type IIIB subfamily.</text>
</comment>
<comment type="function">
    <text evidence="1">Mediates magnesium influx to the cytosol.</text>
</comment>
<dbReference type="Gene3D" id="3.40.50.1000">
    <property type="entry name" value="HAD superfamily/HAD-like"/>
    <property type="match status" value="1"/>
</dbReference>
<comment type="subcellular location">
    <subcellularLocation>
        <location evidence="2">Cell inner membrane</location>
        <topology evidence="2">Multi-pass membrane protein</topology>
    </subcellularLocation>
</comment>
<evidence type="ECO:0000256" key="13">
    <source>
        <dbReference type="ARBA" id="ARBA00022967"/>
    </source>
</evidence>
<evidence type="ECO:0000256" key="18">
    <source>
        <dbReference type="SAM" id="Phobius"/>
    </source>
</evidence>
<evidence type="ECO:0000256" key="11">
    <source>
        <dbReference type="ARBA" id="ARBA00022840"/>
    </source>
</evidence>
<evidence type="ECO:0000256" key="5">
    <source>
        <dbReference type="ARBA" id="ARBA00013555"/>
    </source>
</evidence>
<dbReference type="SFLD" id="SFLDG00002">
    <property type="entry name" value="C1.7:_P-type_atpase_like"/>
    <property type="match status" value="1"/>
</dbReference>
<feature type="transmembrane region" description="Helical" evidence="18">
    <location>
        <begin position="719"/>
        <end position="742"/>
    </location>
</feature>
<dbReference type="EC" id="7.2.2.14" evidence="4"/>
<keyword evidence="12" id="KW-0460">Magnesium</keyword>
<dbReference type="InterPro" id="IPR018303">
    <property type="entry name" value="ATPase_P-typ_P_site"/>
</dbReference>
<dbReference type="Pfam" id="PF00122">
    <property type="entry name" value="E1-E2_ATPase"/>
    <property type="match status" value="1"/>
</dbReference>
<feature type="transmembrane region" description="Helical" evidence="18">
    <location>
        <begin position="240"/>
        <end position="258"/>
    </location>
</feature>
<dbReference type="Gene3D" id="1.20.1110.10">
    <property type="entry name" value="Calcium-transporting ATPase, transmembrane domain"/>
    <property type="match status" value="1"/>
</dbReference>
<comment type="catalytic activity">
    <reaction evidence="17">
        <text>Mg(2+)(out) + ATP + H2O = Mg(2+)(in) + ADP + phosphate + H(+)</text>
        <dbReference type="Rhea" id="RHEA:10260"/>
        <dbReference type="ChEBI" id="CHEBI:15377"/>
        <dbReference type="ChEBI" id="CHEBI:15378"/>
        <dbReference type="ChEBI" id="CHEBI:18420"/>
        <dbReference type="ChEBI" id="CHEBI:30616"/>
        <dbReference type="ChEBI" id="CHEBI:43474"/>
        <dbReference type="ChEBI" id="CHEBI:456216"/>
        <dbReference type="EC" id="7.2.2.14"/>
    </reaction>
</comment>
<dbReference type="InterPro" id="IPR059000">
    <property type="entry name" value="ATPase_P-type_domA"/>
</dbReference>
<keyword evidence="6" id="KW-1003">Cell membrane</keyword>
<dbReference type="Pfam" id="PF00690">
    <property type="entry name" value="Cation_ATPase_N"/>
    <property type="match status" value="1"/>
</dbReference>
<dbReference type="InterPro" id="IPR006415">
    <property type="entry name" value="P-type_ATPase_IIIB"/>
</dbReference>
<organism evidence="20 21">
    <name type="scientific">Tsuneonella deserti</name>
    <dbReference type="NCBI Taxonomy" id="2035528"/>
    <lineage>
        <taxon>Bacteria</taxon>
        <taxon>Pseudomonadati</taxon>
        <taxon>Pseudomonadota</taxon>
        <taxon>Alphaproteobacteria</taxon>
        <taxon>Sphingomonadales</taxon>
        <taxon>Erythrobacteraceae</taxon>
        <taxon>Tsuneonella</taxon>
    </lineage>
</organism>
<dbReference type="InterPro" id="IPR023299">
    <property type="entry name" value="ATPase_P-typ_cyto_dom_N"/>
</dbReference>
<gene>
    <name evidence="20" type="primary">mgt</name>
    <name evidence="20" type="ORF">GCM10011515_20270</name>
</gene>
<dbReference type="PRINTS" id="PR01836">
    <property type="entry name" value="MGATPASE"/>
</dbReference>
<feature type="domain" description="Cation-transporting P-type ATPase N-terminal" evidence="19">
    <location>
        <begin position="4"/>
        <end position="77"/>
    </location>
</feature>
<evidence type="ECO:0000256" key="1">
    <source>
        <dbReference type="ARBA" id="ARBA00003954"/>
    </source>
</evidence>
<protein>
    <recommendedName>
        <fullName evidence="5">Magnesium-transporting ATPase, P-type 1</fullName>
        <ecNumber evidence="4">7.2.2.14</ecNumber>
    </recommendedName>
    <alternativeName>
        <fullName evidence="16">Mg(2+) transport ATPase, P-type 1</fullName>
    </alternativeName>
</protein>
<proteinExistence type="inferred from homology"/>
<evidence type="ECO:0000256" key="8">
    <source>
        <dbReference type="ARBA" id="ARBA00022553"/>
    </source>
</evidence>
<dbReference type="InterPro" id="IPR044492">
    <property type="entry name" value="P_typ_ATPase_HD_dom"/>
</dbReference>
<keyword evidence="15 18" id="KW-0472">Membrane</keyword>
<dbReference type="SFLD" id="SFLDF00027">
    <property type="entry name" value="p-type_atpase"/>
    <property type="match status" value="1"/>
</dbReference>
<keyword evidence="11" id="KW-0067">ATP-binding</keyword>
<dbReference type="SUPFAM" id="SSF81665">
    <property type="entry name" value="Calcium ATPase, transmembrane domain M"/>
    <property type="match status" value="1"/>
</dbReference>
<feature type="transmembrane region" description="Helical" evidence="18">
    <location>
        <begin position="782"/>
        <end position="803"/>
    </location>
</feature>
<dbReference type="InterPro" id="IPR001757">
    <property type="entry name" value="P_typ_ATPase"/>
</dbReference>
<dbReference type="SUPFAM" id="SSF56784">
    <property type="entry name" value="HAD-like"/>
    <property type="match status" value="1"/>
</dbReference>
<accession>A0ABQ1SB40</accession>
<dbReference type="InterPro" id="IPR023214">
    <property type="entry name" value="HAD_sf"/>
</dbReference>
<name>A0ABQ1SB40_9SPHN</name>
<evidence type="ECO:0000256" key="4">
    <source>
        <dbReference type="ARBA" id="ARBA00012786"/>
    </source>
</evidence>
<evidence type="ECO:0000256" key="10">
    <source>
        <dbReference type="ARBA" id="ARBA00022741"/>
    </source>
</evidence>
<keyword evidence="13" id="KW-1278">Translocase</keyword>
<evidence type="ECO:0000256" key="15">
    <source>
        <dbReference type="ARBA" id="ARBA00023136"/>
    </source>
</evidence>
<keyword evidence="9 18" id="KW-0812">Transmembrane</keyword>
<evidence type="ECO:0000256" key="6">
    <source>
        <dbReference type="ARBA" id="ARBA00022475"/>
    </source>
</evidence>
<evidence type="ECO:0000313" key="21">
    <source>
        <dbReference type="Proteomes" id="UP000619041"/>
    </source>
</evidence>
<evidence type="ECO:0000256" key="7">
    <source>
        <dbReference type="ARBA" id="ARBA00022519"/>
    </source>
</evidence>
<dbReference type="InterPro" id="IPR006068">
    <property type="entry name" value="ATPase_P-typ_cation-transptr_C"/>
</dbReference>
<dbReference type="SFLD" id="SFLDS00003">
    <property type="entry name" value="Haloacid_Dehalogenase"/>
    <property type="match status" value="1"/>
</dbReference>
<dbReference type="PROSITE" id="PS00154">
    <property type="entry name" value="ATPASE_E1_E2"/>
    <property type="match status" value="1"/>
</dbReference>
<evidence type="ECO:0000256" key="9">
    <source>
        <dbReference type="ARBA" id="ARBA00022692"/>
    </source>
</evidence>
<feature type="transmembrane region" description="Helical" evidence="18">
    <location>
        <begin position="809"/>
        <end position="830"/>
    </location>
</feature>
<dbReference type="RefSeq" id="WP_188645026.1">
    <property type="nucleotide sequence ID" value="NZ_BMKL01000001.1"/>
</dbReference>